<dbReference type="Proteomes" id="UP000462501">
    <property type="component" value="Unassembled WGS sequence"/>
</dbReference>
<feature type="domain" description="IrrE N-terminal-like" evidence="1">
    <location>
        <begin position="98"/>
        <end position="213"/>
    </location>
</feature>
<protein>
    <submittedName>
        <fullName evidence="2">ImmA/IrrE family metallo-endopeptidase</fullName>
    </submittedName>
</protein>
<dbReference type="InterPro" id="IPR052345">
    <property type="entry name" value="Rad_response_metalloprotease"/>
</dbReference>
<organism evidence="2 3">
    <name type="scientific">Anaerotruncus colihominis</name>
    <dbReference type="NCBI Taxonomy" id="169435"/>
    <lineage>
        <taxon>Bacteria</taxon>
        <taxon>Bacillati</taxon>
        <taxon>Bacillota</taxon>
        <taxon>Clostridia</taxon>
        <taxon>Eubacteriales</taxon>
        <taxon>Oscillospiraceae</taxon>
        <taxon>Anaerotruncus</taxon>
    </lineage>
</organism>
<evidence type="ECO:0000313" key="3">
    <source>
        <dbReference type="Proteomes" id="UP000462501"/>
    </source>
</evidence>
<dbReference type="PANTHER" id="PTHR43236">
    <property type="entry name" value="ANTITOXIN HIGA1"/>
    <property type="match status" value="1"/>
</dbReference>
<evidence type="ECO:0000313" key="2">
    <source>
        <dbReference type="EMBL" id="NDO37732.1"/>
    </source>
</evidence>
<reference evidence="2 3" key="1">
    <citation type="submission" date="2019-06" db="EMBL/GenBank/DDBJ databases">
        <title>Draft genome sequences of 15 bacterial species constituting the stable defined intestinal microbiota of the GM15 gnotobiotic mouse model.</title>
        <authorList>
            <person name="Elie C."/>
            <person name="Mathieu A."/>
            <person name="Saliou A."/>
            <person name="Darnaud M."/>
            <person name="Leulier F."/>
            <person name="Tamellini A."/>
        </authorList>
    </citation>
    <scope>NUCLEOTIDE SEQUENCE [LARGE SCALE GENOMIC DNA]</scope>
    <source>
        <strain evidence="2 3">JM4-15</strain>
    </source>
</reference>
<dbReference type="Gene3D" id="1.10.10.2910">
    <property type="match status" value="1"/>
</dbReference>
<accession>A0A845STT8</accession>
<evidence type="ECO:0000259" key="1">
    <source>
        <dbReference type="Pfam" id="PF06114"/>
    </source>
</evidence>
<dbReference type="Pfam" id="PF06114">
    <property type="entry name" value="Peptidase_M78"/>
    <property type="match status" value="1"/>
</dbReference>
<proteinExistence type="predicted"/>
<dbReference type="InterPro" id="IPR010359">
    <property type="entry name" value="IrrE_HExxH"/>
</dbReference>
<dbReference type="AlphaFoldDB" id="A0A845STT8"/>
<dbReference type="PANTHER" id="PTHR43236:SF2">
    <property type="entry name" value="BLL0069 PROTEIN"/>
    <property type="match status" value="1"/>
</dbReference>
<gene>
    <name evidence="2" type="ORF">FMM72_00465</name>
</gene>
<dbReference type="EMBL" id="VIQT01000002">
    <property type="protein sequence ID" value="NDO37732.1"/>
    <property type="molecule type" value="Genomic_DNA"/>
</dbReference>
<sequence length="234" mass="26566">MVVLSKSNLDELANVVLSDFYSGAWPEFEPIDIDRLAAEYLNLTVCYENLSSDGSILGVAAYGGCTLALPHIQIDLCPGMVLLDRSLISEDKATYPLEGRRRFTLAHECAHQILYRYESAISQEQICRPYSQRRAFSLRELKTHEDWNEWQANALGAALLMPKKLLDRSLFTFTNGEKLACFAGSLSPEGYKCLDNMSRFLGVSRTALMIRLKYFDYLEERRARESFDPLDAVL</sequence>
<comment type="caution">
    <text evidence="2">The sequence shown here is derived from an EMBL/GenBank/DDBJ whole genome shotgun (WGS) entry which is preliminary data.</text>
</comment>
<name>A0A845STT8_9FIRM</name>
<dbReference type="RefSeq" id="WP_162220215.1">
    <property type="nucleotide sequence ID" value="NZ_VIQT01000002.1"/>
</dbReference>